<dbReference type="GO" id="GO:0005975">
    <property type="term" value="P:carbohydrate metabolic process"/>
    <property type="evidence" value="ECO:0007669"/>
    <property type="project" value="InterPro"/>
</dbReference>
<dbReference type="RefSeq" id="WP_066078645.1">
    <property type="nucleotide sequence ID" value="NZ_CP181246.1"/>
</dbReference>
<dbReference type="NCBIfam" id="NF003814">
    <property type="entry name" value="PRK05406.1-3"/>
    <property type="match status" value="1"/>
</dbReference>
<name>A0A378UDX7_BERDE</name>
<keyword evidence="1" id="KW-0378">Hydrolase</keyword>
<comment type="subunit">
    <text evidence="1">Forms a complex composed of PxpA, PxpB and PxpC.</text>
</comment>
<dbReference type="PANTHER" id="PTHR30292">
    <property type="entry name" value="UNCHARACTERIZED PROTEIN YBGL-RELATED"/>
    <property type="match status" value="1"/>
</dbReference>
<dbReference type="GO" id="GO:0017168">
    <property type="term" value="F:5-oxoprolinase (ATP-hydrolyzing) activity"/>
    <property type="evidence" value="ECO:0007669"/>
    <property type="project" value="UniProtKB-UniRule"/>
</dbReference>
<reference evidence="2 3" key="1">
    <citation type="submission" date="2018-06" db="EMBL/GenBank/DDBJ databases">
        <authorList>
            <consortium name="Pathogen Informatics"/>
            <person name="Doyle S."/>
        </authorList>
    </citation>
    <scope>NUCLEOTIDE SEQUENCE [LARGE SCALE GENOMIC DNA]</scope>
    <source>
        <strain evidence="2 3">NCTC10295</strain>
    </source>
</reference>
<dbReference type="Pfam" id="PF03746">
    <property type="entry name" value="LamB_YcsF"/>
    <property type="match status" value="1"/>
</dbReference>
<dbReference type="AlphaFoldDB" id="A0A378UDX7"/>
<keyword evidence="3" id="KW-1185">Reference proteome</keyword>
<dbReference type="NCBIfam" id="NF003816">
    <property type="entry name" value="PRK05406.1-5"/>
    <property type="match status" value="1"/>
</dbReference>
<dbReference type="SUPFAM" id="SSF88713">
    <property type="entry name" value="Glycoside hydrolase/deacetylase"/>
    <property type="match status" value="1"/>
</dbReference>
<sequence>MKTVDLNADLAEGCGNDEALLKLVSSANIACAQHAGSIADIRAALEWAQANGVRVGAHPGYPDRENFGRTDMQLSEADLRACLNYQLGALAAVCQGQGVAVGYVKPHGAMYNQAAKNRVLADIIADTVYRFNPDLKLMALSGSLLLEAGKARGLGVISEVFADRRYMPDGTLVPRSRPDAQVDSDDEAIAQVLQMVREGCVTAADGSRVPVSADSICLHGDGAHALVFAGKIRAALQDAGIGIKAV</sequence>
<evidence type="ECO:0000256" key="1">
    <source>
        <dbReference type="HAMAP-Rule" id="MF_00691"/>
    </source>
</evidence>
<evidence type="ECO:0000313" key="3">
    <source>
        <dbReference type="Proteomes" id="UP000254651"/>
    </source>
</evidence>
<organism evidence="2 3">
    <name type="scientific">Bergeriella denitrificans</name>
    <name type="common">Neisseria denitrificans</name>
    <dbReference type="NCBI Taxonomy" id="494"/>
    <lineage>
        <taxon>Bacteria</taxon>
        <taxon>Pseudomonadati</taxon>
        <taxon>Pseudomonadota</taxon>
        <taxon>Betaproteobacteria</taxon>
        <taxon>Neisseriales</taxon>
        <taxon>Neisseriaceae</taxon>
        <taxon>Bergeriella</taxon>
    </lineage>
</organism>
<keyword evidence="1" id="KW-0067">ATP-binding</keyword>
<dbReference type="NCBIfam" id="NF003815">
    <property type="entry name" value="PRK05406.1-4"/>
    <property type="match status" value="1"/>
</dbReference>
<dbReference type="InterPro" id="IPR005501">
    <property type="entry name" value="LamB/YcsF/PxpA-like"/>
</dbReference>
<dbReference type="PANTHER" id="PTHR30292:SF0">
    <property type="entry name" value="5-OXOPROLINASE SUBUNIT A"/>
    <property type="match status" value="1"/>
</dbReference>
<gene>
    <name evidence="1" type="primary">pxpA</name>
    <name evidence="2" type="ORF">NCTC10295_00093</name>
</gene>
<dbReference type="Proteomes" id="UP000254651">
    <property type="component" value="Unassembled WGS sequence"/>
</dbReference>
<dbReference type="HAMAP" id="MF_00691">
    <property type="entry name" value="PxpA"/>
    <property type="match status" value="1"/>
</dbReference>
<dbReference type="Gene3D" id="3.20.20.370">
    <property type="entry name" value="Glycoside hydrolase/deacetylase"/>
    <property type="match status" value="1"/>
</dbReference>
<evidence type="ECO:0000313" key="2">
    <source>
        <dbReference type="EMBL" id="STZ75370.1"/>
    </source>
</evidence>
<protein>
    <recommendedName>
        <fullName evidence="1">5-oxoprolinase subunit A</fullName>
        <shortName evidence="1">5-OPase subunit A</shortName>
        <ecNumber evidence="1">3.5.2.9</ecNumber>
    </recommendedName>
    <alternativeName>
        <fullName evidence="1">5-oxoprolinase (ATP-hydrolyzing) subunit A</fullName>
    </alternativeName>
</protein>
<accession>A0A378UDX7</accession>
<comment type="similarity">
    <text evidence="1">Belongs to the LamB/PxpA family.</text>
</comment>
<proteinExistence type="inferred from homology"/>
<dbReference type="CDD" id="cd10800">
    <property type="entry name" value="LamB_YcsF_YbgL_like"/>
    <property type="match status" value="1"/>
</dbReference>
<dbReference type="GO" id="GO:0005524">
    <property type="term" value="F:ATP binding"/>
    <property type="evidence" value="ECO:0007669"/>
    <property type="project" value="UniProtKB-UniRule"/>
</dbReference>
<dbReference type="InterPro" id="IPR011330">
    <property type="entry name" value="Glyco_hydro/deAcase_b/a-brl"/>
</dbReference>
<comment type="function">
    <text evidence="1">Catalyzes the cleavage of 5-oxoproline to form L-glutamate coupled to the hydrolysis of ATP to ADP and inorganic phosphate.</text>
</comment>
<dbReference type="EMBL" id="UGQS01000001">
    <property type="protein sequence ID" value="STZ75370.1"/>
    <property type="molecule type" value="Genomic_DNA"/>
</dbReference>
<comment type="catalytic activity">
    <reaction evidence="1">
        <text>5-oxo-L-proline + ATP + 2 H2O = L-glutamate + ADP + phosphate + H(+)</text>
        <dbReference type="Rhea" id="RHEA:10348"/>
        <dbReference type="ChEBI" id="CHEBI:15377"/>
        <dbReference type="ChEBI" id="CHEBI:15378"/>
        <dbReference type="ChEBI" id="CHEBI:29985"/>
        <dbReference type="ChEBI" id="CHEBI:30616"/>
        <dbReference type="ChEBI" id="CHEBI:43474"/>
        <dbReference type="ChEBI" id="CHEBI:58402"/>
        <dbReference type="ChEBI" id="CHEBI:456216"/>
        <dbReference type="EC" id="3.5.2.9"/>
    </reaction>
</comment>
<keyword evidence="1" id="KW-0547">Nucleotide-binding</keyword>
<dbReference type="EC" id="3.5.2.9" evidence="1"/>